<name>A0ABV2JMU3_9STRE</name>
<comment type="subcellular location">
    <subcellularLocation>
        <location evidence="2">Cytoplasm</location>
    </subcellularLocation>
</comment>
<dbReference type="InterPro" id="IPR005627">
    <property type="entry name" value="CutC-like"/>
</dbReference>
<comment type="caution">
    <text evidence="2">Once thought to be involved in copper homeostasis, experiments in E.coli have shown this is not the case.</text>
</comment>
<evidence type="ECO:0000256" key="1">
    <source>
        <dbReference type="ARBA" id="ARBA00007768"/>
    </source>
</evidence>
<dbReference type="HAMAP" id="MF_00795">
    <property type="entry name" value="CutC"/>
    <property type="match status" value="1"/>
</dbReference>
<dbReference type="RefSeq" id="WP_253366106.1">
    <property type="nucleotide sequence ID" value="NZ_JALJXU010000009.1"/>
</dbReference>
<proteinExistence type="inferred from homology"/>
<gene>
    <name evidence="2" type="primary">cutC</name>
    <name evidence="3" type="ORF">ABID27_001884</name>
</gene>
<dbReference type="EMBL" id="JBEPMK010000008">
    <property type="protein sequence ID" value="MET3645235.1"/>
    <property type="molecule type" value="Genomic_DNA"/>
</dbReference>
<reference evidence="3 4" key="1">
    <citation type="submission" date="2024-06" db="EMBL/GenBank/DDBJ databases">
        <title>Genomic Encyclopedia of Type Strains, Phase IV (KMG-IV): sequencing the most valuable type-strain genomes for metagenomic binning, comparative biology and taxonomic classification.</title>
        <authorList>
            <person name="Goeker M."/>
        </authorList>
    </citation>
    <scope>NUCLEOTIDE SEQUENCE [LARGE SCALE GENOMIC DNA]</scope>
    <source>
        <strain evidence="3 4">DSM 15349</strain>
    </source>
</reference>
<dbReference type="Gene3D" id="3.20.20.380">
    <property type="entry name" value="Copper homeostasis (CutC) domain"/>
    <property type="match status" value="1"/>
</dbReference>
<organism evidence="3 4">
    <name type="scientific">Streptococcus gallinaceus</name>
    <dbReference type="NCBI Taxonomy" id="165758"/>
    <lineage>
        <taxon>Bacteria</taxon>
        <taxon>Bacillati</taxon>
        <taxon>Bacillota</taxon>
        <taxon>Bacilli</taxon>
        <taxon>Lactobacillales</taxon>
        <taxon>Streptococcaceae</taxon>
        <taxon>Streptococcus</taxon>
    </lineage>
</organism>
<comment type="similarity">
    <text evidence="1 2">Belongs to the CutC family.</text>
</comment>
<evidence type="ECO:0000256" key="2">
    <source>
        <dbReference type="HAMAP-Rule" id="MF_00795"/>
    </source>
</evidence>
<dbReference type="PANTHER" id="PTHR12598">
    <property type="entry name" value="COPPER HOMEOSTASIS PROTEIN CUTC"/>
    <property type="match status" value="1"/>
</dbReference>
<dbReference type="Proteomes" id="UP001549055">
    <property type="component" value="Unassembled WGS sequence"/>
</dbReference>
<comment type="caution">
    <text evidence="3">The sequence shown here is derived from an EMBL/GenBank/DDBJ whole genome shotgun (WGS) entry which is preliminary data.</text>
</comment>
<evidence type="ECO:0000313" key="4">
    <source>
        <dbReference type="Proteomes" id="UP001549055"/>
    </source>
</evidence>
<evidence type="ECO:0000313" key="3">
    <source>
        <dbReference type="EMBL" id="MET3645235.1"/>
    </source>
</evidence>
<dbReference type="PANTHER" id="PTHR12598:SF0">
    <property type="entry name" value="COPPER HOMEOSTASIS PROTEIN CUTC HOMOLOG"/>
    <property type="match status" value="1"/>
</dbReference>
<keyword evidence="4" id="KW-1185">Reference proteome</keyword>
<dbReference type="Pfam" id="PF03932">
    <property type="entry name" value="CutC"/>
    <property type="match status" value="1"/>
</dbReference>
<dbReference type="InterPro" id="IPR036822">
    <property type="entry name" value="CutC-like_dom_sf"/>
</dbReference>
<sequence>MIKEFCAENHTDIAAAIAAGAKRIELCDNLAVGGTTPSPGVVSYVCRLGEAHQVSVMTMIRPRGGNFVYTKDEIGIMMEDIAMARACGTDGVVFGALRPDHQLDKSSMEALIEASEGLEIVCHMAFDLLTPADQLEAIDWLASRGVTRILTHGGPAGTRIEDNFHWLAQLVNHAQGNIAILAGGGVSLENYQEVMAKTGVAEVHGTKICKL</sequence>
<accession>A0ABV2JMU3</accession>
<dbReference type="SUPFAM" id="SSF110395">
    <property type="entry name" value="CutC-like"/>
    <property type="match status" value="1"/>
</dbReference>
<protein>
    <recommendedName>
        <fullName evidence="2">PF03932 family protein CutC</fullName>
    </recommendedName>
</protein>
<keyword evidence="2" id="KW-0963">Cytoplasm</keyword>